<evidence type="ECO:0000313" key="3">
    <source>
        <dbReference type="Proteomes" id="UP001341840"/>
    </source>
</evidence>
<accession>A0ABU6V494</accession>
<keyword evidence="3" id="KW-1185">Reference proteome</keyword>
<protein>
    <submittedName>
        <fullName evidence="2">Uncharacterized protein</fullName>
    </submittedName>
</protein>
<name>A0ABU6V494_9FABA</name>
<organism evidence="2 3">
    <name type="scientific">Stylosanthes scabra</name>
    <dbReference type="NCBI Taxonomy" id="79078"/>
    <lineage>
        <taxon>Eukaryota</taxon>
        <taxon>Viridiplantae</taxon>
        <taxon>Streptophyta</taxon>
        <taxon>Embryophyta</taxon>
        <taxon>Tracheophyta</taxon>
        <taxon>Spermatophyta</taxon>
        <taxon>Magnoliopsida</taxon>
        <taxon>eudicotyledons</taxon>
        <taxon>Gunneridae</taxon>
        <taxon>Pentapetalae</taxon>
        <taxon>rosids</taxon>
        <taxon>fabids</taxon>
        <taxon>Fabales</taxon>
        <taxon>Fabaceae</taxon>
        <taxon>Papilionoideae</taxon>
        <taxon>50 kb inversion clade</taxon>
        <taxon>dalbergioids sensu lato</taxon>
        <taxon>Dalbergieae</taxon>
        <taxon>Pterocarpus clade</taxon>
        <taxon>Stylosanthes</taxon>
    </lineage>
</organism>
<feature type="compositionally biased region" description="Basic and acidic residues" evidence="1">
    <location>
        <begin position="267"/>
        <end position="286"/>
    </location>
</feature>
<comment type="caution">
    <text evidence="2">The sequence shown here is derived from an EMBL/GenBank/DDBJ whole genome shotgun (WGS) entry which is preliminary data.</text>
</comment>
<dbReference type="EMBL" id="JASCZI010151064">
    <property type="protein sequence ID" value="MED6168466.1"/>
    <property type="molecule type" value="Genomic_DNA"/>
</dbReference>
<sequence length="348" mass="38762">MEGDEDNGNLDLKCLRLCNALAMFFVKRVRPFEDYTDELFRIQRCSDLGEHFSFHKNLQCSSDLQGTAGGGPARPLRRSSQAAVGGLSDRIPNSSGFEDLADKSLLFSLVLAALEESSSGFRPLRWISRAGSQPPSLSCTVLYQIVEDRIPNGHFNVSVKAEIGFSLMEEHFNFHKNLQCSSDLQGTAGVDLQGHSDAQVRLGFHLAVQFGLGGAKREQFGFWAFKMDQSSKRSVCWAFVLFDGLSIRRRENHRTAIVVRSERAREDIGEEEREKRDKLVERERTHQGAPNRRPPCHCGHVAAGGGSPKLTVGSWCARTSISALVLRSTLLRGKPPLIWSLLELLAHR</sequence>
<evidence type="ECO:0000256" key="1">
    <source>
        <dbReference type="SAM" id="MobiDB-lite"/>
    </source>
</evidence>
<reference evidence="2 3" key="1">
    <citation type="journal article" date="2023" name="Plants (Basel)">
        <title>Bridging the Gap: Combining Genomics and Transcriptomics Approaches to Understand Stylosanthes scabra, an Orphan Legume from the Brazilian Caatinga.</title>
        <authorList>
            <person name="Ferreira-Neto J.R.C."/>
            <person name="da Silva M.D."/>
            <person name="Binneck E."/>
            <person name="de Melo N.F."/>
            <person name="da Silva R.H."/>
            <person name="de Melo A.L.T.M."/>
            <person name="Pandolfi V."/>
            <person name="Bustamante F.O."/>
            <person name="Brasileiro-Vidal A.C."/>
            <person name="Benko-Iseppon A.M."/>
        </authorList>
    </citation>
    <scope>NUCLEOTIDE SEQUENCE [LARGE SCALE GENOMIC DNA]</scope>
    <source>
        <tissue evidence="2">Leaves</tissue>
    </source>
</reference>
<evidence type="ECO:0000313" key="2">
    <source>
        <dbReference type="EMBL" id="MED6168466.1"/>
    </source>
</evidence>
<dbReference type="Proteomes" id="UP001341840">
    <property type="component" value="Unassembled WGS sequence"/>
</dbReference>
<proteinExistence type="predicted"/>
<feature type="region of interest" description="Disordered" evidence="1">
    <location>
        <begin position="267"/>
        <end position="298"/>
    </location>
</feature>
<gene>
    <name evidence="2" type="ORF">PIB30_011895</name>
</gene>